<organism evidence="1 2">
    <name type="scientific">Streptacidiphilus alkalitolerans</name>
    <dbReference type="NCBI Taxonomy" id="3342712"/>
    <lineage>
        <taxon>Bacteria</taxon>
        <taxon>Bacillati</taxon>
        <taxon>Actinomycetota</taxon>
        <taxon>Actinomycetes</taxon>
        <taxon>Kitasatosporales</taxon>
        <taxon>Streptomycetaceae</taxon>
        <taxon>Streptacidiphilus</taxon>
    </lineage>
</organism>
<evidence type="ECO:0000313" key="2">
    <source>
        <dbReference type="Proteomes" id="UP001592582"/>
    </source>
</evidence>
<reference evidence="1 2" key="1">
    <citation type="submission" date="2024-09" db="EMBL/GenBank/DDBJ databases">
        <authorList>
            <person name="Lee S.D."/>
        </authorList>
    </citation>
    <scope>NUCLEOTIDE SEQUENCE [LARGE SCALE GENOMIC DNA]</scope>
    <source>
        <strain evidence="1 2">N1-1</strain>
    </source>
</reference>
<comment type="caution">
    <text evidence="1">The sequence shown here is derived from an EMBL/GenBank/DDBJ whole genome shotgun (WGS) entry which is preliminary data.</text>
</comment>
<gene>
    <name evidence="1" type="ORF">ACEZDG_11700</name>
</gene>
<proteinExistence type="predicted"/>
<dbReference type="EMBL" id="JBHEZX010000004">
    <property type="protein sequence ID" value="MFC1409939.1"/>
    <property type="molecule type" value="Genomic_DNA"/>
</dbReference>
<evidence type="ECO:0000313" key="1">
    <source>
        <dbReference type="EMBL" id="MFC1409939.1"/>
    </source>
</evidence>
<dbReference type="Pfam" id="PF08906">
    <property type="entry name" value="T6SS_Tdi1_C"/>
    <property type="match status" value="1"/>
</dbReference>
<accession>A0ABV6V894</accession>
<dbReference type="InterPro" id="IPR015002">
    <property type="entry name" value="T6SS_Tdi1_C"/>
</dbReference>
<dbReference type="Proteomes" id="UP001592582">
    <property type="component" value="Unassembled WGS sequence"/>
</dbReference>
<sequence>MFDAFAVQWPETAREQLESAQYELPLRGNATTAYQQLAEGFRHHAGTSFADGLYRVHGVGTAQQARDYCIQLAPEAGRVTFPFAFDWLGRQLAVDLRDPQNLPVIQFDPAAGKAYESEMALAEFHDLISEESLDGEALSWELYREWRAQDMDPLGFDECVGLGVPLFLGGEESVGNLQRSNLDVYWELSCQLARGVSGL</sequence>
<name>A0ABV6V894_9ACTN</name>
<protein>
    <submittedName>
        <fullName evidence="1">T6SS immunity protein Tdi1 domain-containing protein</fullName>
    </submittedName>
</protein>
<keyword evidence="2" id="KW-1185">Reference proteome</keyword>